<evidence type="ECO:0000256" key="3">
    <source>
        <dbReference type="RuleBase" id="RU003694"/>
    </source>
</evidence>
<comment type="caution">
    <text evidence="5">The sequence shown here is derived from an EMBL/GenBank/DDBJ whole genome shotgun (WGS) entry which is preliminary data.</text>
</comment>
<dbReference type="GO" id="GO:0005829">
    <property type="term" value="C:cytosol"/>
    <property type="evidence" value="ECO:0007669"/>
    <property type="project" value="TreeGrafter"/>
</dbReference>
<dbReference type="SUPFAM" id="SSF53901">
    <property type="entry name" value="Thiolase-like"/>
    <property type="match status" value="2"/>
</dbReference>
<dbReference type="PROSITE" id="PS00606">
    <property type="entry name" value="KS3_1"/>
    <property type="match status" value="1"/>
</dbReference>
<dbReference type="OrthoDB" id="9808669at2"/>
<dbReference type="InterPro" id="IPR014030">
    <property type="entry name" value="Ketoacyl_synth_N"/>
</dbReference>
<dbReference type="Proteomes" id="UP000319449">
    <property type="component" value="Unassembled WGS sequence"/>
</dbReference>
<protein>
    <submittedName>
        <fullName evidence="5">3-oxoacyl-[acyl-carrier-protein] synthase II</fullName>
    </submittedName>
</protein>
<comment type="similarity">
    <text evidence="1 3">Belongs to the thiolase-like superfamily. Beta-ketoacyl-ACP synthases family.</text>
</comment>
<name>A0A562VM55_9BACT</name>
<evidence type="ECO:0000259" key="4">
    <source>
        <dbReference type="PROSITE" id="PS52004"/>
    </source>
</evidence>
<dbReference type="InterPro" id="IPR018201">
    <property type="entry name" value="Ketoacyl_synth_AS"/>
</dbReference>
<evidence type="ECO:0000313" key="6">
    <source>
        <dbReference type="Proteomes" id="UP000319449"/>
    </source>
</evidence>
<accession>A0A562VM55</accession>
<gene>
    <name evidence="5" type="ORF">JN12_02217</name>
</gene>
<dbReference type="PROSITE" id="PS52004">
    <property type="entry name" value="KS3_2"/>
    <property type="match status" value="1"/>
</dbReference>
<dbReference type="InterPro" id="IPR014031">
    <property type="entry name" value="Ketoacyl_synth_C"/>
</dbReference>
<evidence type="ECO:0000256" key="1">
    <source>
        <dbReference type="ARBA" id="ARBA00008467"/>
    </source>
</evidence>
<organism evidence="5 6">
    <name type="scientific">Geobacter argillaceus</name>
    <dbReference type="NCBI Taxonomy" id="345631"/>
    <lineage>
        <taxon>Bacteria</taxon>
        <taxon>Pseudomonadati</taxon>
        <taxon>Thermodesulfobacteriota</taxon>
        <taxon>Desulfuromonadia</taxon>
        <taxon>Geobacterales</taxon>
        <taxon>Geobacteraceae</taxon>
        <taxon>Geobacter</taxon>
    </lineage>
</organism>
<dbReference type="GO" id="GO:0004315">
    <property type="term" value="F:3-oxoacyl-[acyl-carrier-protein] synthase activity"/>
    <property type="evidence" value="ECO:0007669"/>
    <property type="project" value="InterPro"/>
</dbReference>
<dbReference type="PANTHER" id="PTHR11712">
    <property type="entry name" value="POLYKETIDE SYNTHASE-RELATED"/>
    <property type="match status" value="1"/>
</dbReference>
<dbReference type="PANTHER" id="PTHR11712:SF336">
    <property type="entry name" value="3-OXOACYL-[ACYL-CARRIER-PROTEIN] SYNTHASE, MITOCHONDRIAL"/>
    <property type="match status" value="1"/>
</dbReference>
<evidence type="ECO:0000313" key="5">
    <source>
        <dbReference type="EMBL" id="TWJ18999.1"/>
    </source>
</evidence>
<dbReference type="CDD" id="cd00834">
    <property type="entry name" value="KAS_I_II"/>
    <property type="match status" value="1"/>
</dbReference>
<dbReference type="Pfam" id="PF00109">
    <property type="entry name" value="ketoacyl-synt"/>
    <property type="match status" value="1"/>
</dbReference>
<sequence length="401" mass="41545">MNKRRIAITGLGVFCGAGKDVAAFTTAVVDGKSGVGQVDLFDVSAFPAKIAVQVKQYDPLDYIPRRDVHRLSRADQFGLIAAGEALRASGAAQAYSPYDLGVVVGAGAAGMFQSEQWLKGIMAGSKPAAGLLRGILPDRTSTVIAEQYGLAGYQGTVTTACSSSSTAIGWGADLIATGRQRAVVCGGADTLSILTFAGFNSLKVVDPEPCAPFSLGRQGITLGEGAAFMVLEHEDEAVRRGAKIYGYILGYALAGEAHHMTAPDPSGAVATRMMADAMRHAGVTPDQVGWVNAHGTGTPLNDVVESNSVKTVFGERAAHVPLVSVKPVTGHCLGAAGAIEAMATVVALNRGIIPQTLHFRGRDPECDLDYCHDGPRSTASRVAISNSFAFGGNITSLVVGI</sequence>
<dbReference type="InterPro" id="IPR000794">
    <property type="entry name" value="Beta-ketoacyl_synthase"/>
</dbReference>
<reference evidence="5 6" key="1">
    <citation type="submission" date="2019-07" db="EMBL/GenBank/DDBJ databases">
        <title>Genomic Encyclopedia of Archaeal and Bacterial Type Strains, Phase II (KMG-II): from individual species to whole genera.</title>
        <authorList>
            <person name="Goeker M."/>
        </authorList>
    </citation>
    <scope>NUCLEOTIDE SEQUENCE [LARGE SCALE GENOMIC DNA]</scope>
    <source>
        <strain evidence="5 6">ATCC BAA-1139</strain>
    </source>
</reference>
<keyword evidence="2 3" id="KW-0808">Transferase</keyword>
<dbReference type="InterPro" id="IPR020841">
    <property type="entry name" value="PKS_Beta-ketoAc_synthase_dom"/>
</dbReference>
<dbReference type="RefSeq" id="WP_145022650.1">
    <property type="nucleotide sequence ID" value="NZ_VLLN01000012.1"/>
</dbReference>
<dbReference type="SMART" id="SM00825">
    <property type="entry name" value="PKS_KS"/>
    <property type="match status" value="1"/>
</dbReference>
<dbReference type="Gene3D" id="3.40.47.10">
    <property type="match status" value="2"/>
</dbReference>
<dbReference type="Pfam" id="PF02801">
    <property type="entry name" value="Ketoacyl-synt_C"/>
    <property type="match status" value="1"/>
</dbReference>
<dbReference type="GO" id="GO:0006633">
    <property type="term" value="P:fatty acid biosynthetic process"/>
    <property type="evidence" value="ECO:0007669"/>
    <property type="project" value="InterPro"/>
</dbReference>
<proteinExistence type="inferred from homology"/>
<evidence type="ECO:0000256" key="2">
    <source>
        <dbReference type="ARBA" id="ARBA00022679"/>
    </source>
</evidence>
<dbReference type="InterPro" id="IPR016039">
    <property type="entry name" value="Thiolase-like"/>
</dbReference>
<keyword evidence="6" id="KW-1185">Reference proteome</keyword>
<dbReference type="AlphaFoldDB" id="A0A562VM55"/>
<feature type="domain" description="Ketosynthase family 3 (KS3)" evidence="4">
    <location>
        <begin position="3"/>
        <end position="401"/>
    </location>
</feature>
<dbReference type="EMBL" id="VLLN01000012">
    <property type="protein sequence ID" value="TWJ18999.1"/>
    <property type="molecule type" value="Genomic_DNA"/>
</dbReference>